<evidence type="ECO:0000313" key="2">
    <source>
        <dbReference type="Proteomes" id="UP000027195"/>
    </source>
</evidence>
<keyword evidence="2" id="KW-1185">Reference proteome</keyword>
<dbReference type="AlphaFoldDB" id="A0A067M908"/>
<dbReference type="PROSITE" id="PS51257">
    <property type="entry name" value="PROKAR_LIPOPROTEIN"/>
    <property type="match status" value="1"/>
</dbReference>
<sequence length="143" mass="15805">MSIRRVRGGFLRVHDIASVSLGCASATLCGCETPLIAVRFGLQRTISFCSSGVTCEDCLKVESMPFLLTPFLELSALPEYHEDTPTARWDFSLVTCSQSTLSRLLSCLRSVFPFRATSQPPLYIFCSVSNHFLDCPTLLLSIM</sequence>
<dbReference type="InParanoid" id="A0A067M908"/>
<protein>
    <submittedName>
        <fullName evidence="1">Uncharacterized protein</fullName>
    </submittedName>
</protein>
<proteinExistence type="predicted"/>
<dbReference type="HOGENOM" id="CLU_1805865_0_0_1"/>
<evidence type="ECO:0000313" key="1">
    <source>
        <dbReference type="EMBL" id="KDQ12059.1"/>
    </source>
</evidence>
<name>A0A067M908_BOTB1</name>
<dbReference type="Proteomes" id="UP000027195">
    <property type="component" value="Unassembled WGS sequence"/>
</dbReference>
<reference evidence="2" key="1">
    <citation type="journal article" date="2014" name="Proc. Natl. Acad. Sci. U.S.A.">
        <title>Extensive sampling of basidiomycete genomes demonstrates inadequacy of the white-rot/brown-rot paradigm for wood decay fungi.</title>
        <authorList>
            <person name="Riley R."/>
            <person name="Salamov A.A."/>
            <person name="Brown D.W."/>
            <person name="Nagy L.G."/>
            <person name="Floudas D."/>
            <person name="Held B.W."/>
            <person name="Levasseur A."/>
            <person name="Lombard V."/>
            <person name="Morin E."/>
            <person name="Otillar R."/>
            <person name="Lindquist E.A."/>
            <person name="Sun H."/>
            <person name="LaButti K.M."/>
            <person name="Schmutz J."/>
            <person name="Jabbour D."/>
            <person name="Luo H."/>
            <person name="Baker S.E."/>
            <person name="Pisabarro A.G."/>
            <person name="Walton J.D."/>
            <person name="Blanchette R.A."/>
            <person name="Henrissat B."/>
            <person name="Martin F."/>
            <person name="Cullen D."/>
            <person name="Hibbett D.S."/>
            <person name="Grigoriev I.V."/>
        </authorList>
    </citation>
    <scope>NUCLEOTIDE SEQUENCE [LARGE SCALE GENOMIC DNA]</scope>
    <source>
        <strain evidence="2">FD-172 SS1</strain>
    </source>
</reference>
<organism evidence="1 2">
    <name type="scientific">Botryobasidium botryosum (strain FD-172 SS1)</name>
    <dbReference type="NCBI Taxonomy" id="930990"/>
    <lineage>
        <taxon>Eukaryota</taxon>
        <taxon>Fungi</taxon>
        <taxon>Dikarya</taxon>
        <taxon>Basidiomycota</taxon>
        <taxon>Agaricomycotina</taxon>
        <taxon>Agaricomycetes</taxon>
        <taxon>Cantharellales</taxon>
        <taxon>Botryobasidiaceae</taxon>
        <taxon>Botryobasidium</taxon>
    </lineage>
</organism>
<accession>A0A067M908</accession>
<gene>
    <name evidence="1" type="ORF">BOTBODRAFT_430218</name>
</gene>
<dbReference type="EMBL" id="KL198053">
    <property type="protein sequence ID" value="KDQ12059.1"/>
    <property type="molecule type" value="Genomic_DNA"/>
</dbReference>